<dbReference type="PANTHER" id="PTHR43684">
    <property type="match status" value="1"/>
</dbReference>
<dbReference type="AlphaFoldDB" id="A0A381QAX0"/>
<dbReference type="SUPFAM" id="SSF52096">
    <property type="entry name" value="ClpP/crotonase"/>
    <property type="match status" value="1"/>
</dbReference>
<dbReference type="InterPro" id="IPR029045">
    <property type="entry name" value="ClpP/crotonase-like_dom_sf"/>
</dbReference>
<dbReference type="Gene3D" id="1.10.12.10">
    <property type="entry name" value="Lyase 2-enoyl-coa Hydratase, Chain A, domain 2"/>
    <property type="match status" value="1"/>
</dbReference>
<protein>
    <recommendedName>
        <fullName evidence="3">Enoyl-CoA hydratase</fullName>
    </recommendedName>
</protein>
<dbReference type="InterPro" id="IPR014748">
    <property type="entry name" value="Enoyl-CoA_hydra_C"/>
</dbReference>
<gene>
    <name evidence="2" type="ORF">METZ01_LOCUS29024</name>
</gene>
<accession>A0A381QAX0</accession>
<dbReference type="CDD" id="cd06558">
    <property type="entry name" value="crotonase-like"/>
    <property type="match status" value="1"/>
</dbReference>
<name>A0A381QAX0_9ZZZZ</name>
<comment type="similarity">
    <text evidence="1">Belongs to the enoyl-CoA hydratase/isomerase family.</text>
</comment>
<dbReference type="InterPro" id="IPR001753">
    <property type="entry name" value="Enoyl-CoA_hydra/iso"/>
</dbReference>
<organism evidence="2">
    <name type="scientific">marine metagenome</name>
    <dbReference type="NCBI Taxonomy" id="408172"/>
    <lineage>
        <taxon>unclassified sequences</taxon>
        <taxon>metagenomes</taxon>
        <taxon>ecological metagenomes</taxon>
    </lineage>
</organism>
<evidence type="ECO:0008006" key="3">
    <source>
        <dbReference type="Google" id="ProtNLM"/>
    </source>
</evidence>
<proteinExistence type="inferred from homology"/>
<dbReference type="PANTHER" id="PTHR43684:SF4">
    <property type="entry name" value="ENOYL-COA HYDRATASE_ISOMERASE FAMILY PROTEIN (AFU_ORTHOLOGUE AFUA_1G01890)"/>
    <property type="match status" value="1"/>
</dbReference>
<evidence type="ECO:0000313" key="2">
    <source>
        <dbReference type="EMBL" id="SUZ76170.1"/>
    </source>
</evidence>
<evidence type="ECO:0000256" key="1">
    <source>
        <dbReference type="ARBA" id="ARBA00005254"/>
    </source>
</evidence>
<dbReference type="Pfam" id="PF00378">
    <property type="entry name" value="ECH_1"/>
    <property type="match status" value="1"/>
</dbReference>
<dbReference type="InterPro" id="IPR051053">
    <property type="entry name" value="ECH/Chromodomain_protein"/>
</dbReference>
<dbReference type="Gene3D" id="3.90.226.10">
    <property type="entry name" value="2-enoyl-CoA Hydratase, Chain A, domain 1"/>
    <property type="match status" value="1"/>
</dbReference>
<reference evidence="2" key="1">
    <citation type="submission" date="2018-05" db="EMBL/GenBank/DDBJ databases">
        <authorList>
            <person name="Lanie J.A."/>
            <person name="Ng W.-L."/>
            <person name="Kazmierczak K.M."/>
            <person name="Andrzejewski T.M."/>
            <person name="Davidsen T.M."/>
            <person name="Wayne K.J."/>
            <person name="Tettelin H."/>
            <person name="Glass J.I."/>
            <person name="Rusch D."/>
            <person name="Podicherti R."/>
            <person name="Tsui H.-C.T."/>
            <person name="Winkler M.E."/>
        </authorList>
    </citation>
    <scope>NUCLEOTIDE SEQUENCE</scope>
</reference>
<dbReference type="EMBL" id="UINC01001268">
    <property type="protein sequence ID" value="SUZ76170.1"/>
    <property type="molecule type" value="Genomic_DNA"/>
</dbReference>
<sequence>MAYEQIVTEIVERVGVLRLNRPEKLNAWTSQMAAEIQDQISVWNNDAGIGAILVTGEGRAFCAGADIGVFSERVETNRDGQGEQLGRGGYSFPDFIRESKPTVAAINGYAVGVGLTMILPFDIRIASTSALLSIRFIKMGLMPELGSTRLLAELVGLGNATDMCLTGRMVPADEAANMGLVSAVTEPDELFNTALAKATEIANNSTPAVMMIKELLRKNPMDRDLEAVMERESLRDQIARRLPDHAEAVSAFIAKRDPEFNKKD</sequence>